<evidence type="ECO:0000313" key="2">
    <source>
        <dbReference type="Proteomes" id="UP001164539"/>
    </source>
</evidence>
<protein>
    <submittedName>
        <fullName evidence="1">Root meristem growth factor 9-like protein</fullName>
    </submittedName>
</protein>
<organism evidence="1 2">
    <name type="scientific">Melia azedarach</name>
    <name type="common">Chinaberry tree</name>
    <dbReference type="NCBI Taxonomy" id="155640"/>
    <lineage>
        <taxon>Eukaryota</taxon>
        <taxon>Viridiplantae</taxon>
        <taxon>Streptophyta</taxon>
        <taxon>Embryophyta</taxon>
        <taxon>Tracheophyta</taxon>
        <taxon>Spermatophyta</taxon>
        <taxon>Magnoliopsida</taxon>
        <taxon>eudicotyledons</taxon>
        <taxon>Gunneridae</taxon>
        <taxon>Pentapetalae</taxon>
        <taxon>rosids</taxon>
        <taxon>malvids</taxon>
        <taxon>Sapindales</taxon>
        <taxon>Meliaceae</taxon>
        <taxon>Melia</taxon>
    </lineage>
</organism>
<sequence length="84" mass="9112">MARVSSKHLVFVVFFFFCLITIAESARSLGAAPPSIKVEKGENYVVAPVAAPAAEEENGVKQKGDDDLVTVDYTPARRKPPIHN</sequence>
<name>A0ACC1XWD4_MELAZ</name>
<dbReference type="EMBL" id="CM051400">
    <property type="protein sequence ID" value="KAJ4715486.1"/>
    <property type="molecule type" value="Genomic_DNA"/>
</dbReference>
<proteinExistence type="predicted"/>
<accession>A0ACC1XWD4</accession>
<evidence type="ECO:0000313" key="1">
    <source>
        <dbReference type="EMBL" id="KAJ4715486.1"/>
    </source>
</evidence>
<gene>
    <name evidence="1" type="ORF">OWV82_013841</name>
</gene>
<reference evidence="1 2" key="1">
    <citation type="journal article" date="2023" name="Science">
        <title>Complex scaffold remodeling in plant triterpene biosynthesis.</title>
        <authorList>
            <person name="De La Pena R."/>
            <person name="Hodgson H."/>
            <person name="Liu J.C."/>
            <person name="Stephenson M.J."/>
            <person name="Martin A.C."/>
            <person name="Owen C."/>
            <person name="Harkess A."/>
            <person name="Leebens-Mack J."/>
            <person name="Jimenez L.E."/>
            <person name="Osbourn A."/>
            <person name="Sattely E.S."/>
        </authorList>
    </citation>
    <scope>NUCLEOTIDE SEQUENCE [LARGE SCALE GENOMIC DNA]</scope>
    <source>
        <strain evidence="2">cv. JPN11</strain>
        <tissue evidence="1">Leaf</tissue>
    </source>
</reference>
<comment type="caution">
    <text evidence="1">The sequence shown here is derived from an EMBL/GenBank/DDBJ whole genome shotgun (WGS) entry which is preliminary data.</text>
</comment>
<dbReference type="Proteomes" id="UP001164539">
    <property type="component" value="Chromosome 7"/>
</dbReference>
<keyword evidence="2" id="KW-1185">Reference proteome</keyword>